<dbReference type="Proteomes" id="UP001595909">
    <property type="component" value="Unassembled WGS sequence"/>
</dbReference>
<evidence type="ECO:0000313" key="2">
    <source>
        <dbReference type="Proteomes" id="UP001595909"/>
    </source>
</evidence>
<proteinExistence type="predicted"/>
<dbReference type="PANTHER" id="PTHR30469">
    <property type="entry name" value="MULTIDRUG RESISTANCE PROTEIN MDTA"/>
    <property type="match status" value="1"/>
</dbReference>
<protein>
    <submittedName>
        <fullName evidence="1">Efflux RND transporter periplasmic adaptor subunit</fullName>
    </submittedName>
</protein>
<reference evidence="2" key="1">
    <citation type="journal article" date="2019" name="Int. J. Syst. Evol. Microbiol.">
        <title>The Global Catalogue of Microorganisms (GCM) 10K type strain sequencing project: providing services to taxonomists for standard genome sequencing and annotation.</title>
        <authorList>
            <consortium name="The Broad Institute Genomics Platform"/>
            <consortium name="The Broad Institute Genome Sequencing Center for Infectious Disease"/>
            <person name="Wu L."/>
            <person name="Ma J."/>
        </authorList>
    </citation>
    <scope>NUCLEOTIDE SEQUENCE [LARGE SCALE GENOMIC DNA]</scope>
    <source>
        <strain evidence="2">CCUG 50347</strain>
    </source>
</reference>
<organism evidence="1 2">
    <name type="scientific">Actinomycetospora chibensis</name>
    <dbReference type="NCBI Taxonomy" id="663606"/>
    <lineage>
        <taxon>Bacteria</taxon>
        <taxon>Bacillati</taxon>
        <taxon>Actinomycetota</taxon>
        <taxon>Actinomycetes</taxon>
        <taxon>Pseudonocardiales</taxon>
        <taxon>Pseudonocardiaceae</taxon>
        <taxon>Actinomycetospora</taxon>
    </lineage>
</organism>
<dbReference type="Gene3D" id="2.40.50.100">
    <property type="match status" value="1"/>
</dbReference>
<gene>
    <name evidence="1" type="ORF">ACFPEL_14650</name>
</gene>
<dbReference type="Gene3D" id="2.40.420.20">
    <property type="match status" value="1"/>
</dbReference>
<name>A0ABV9RHH6_9PSEU</name>
<evidence type="ECO:0000313" key="1">
    <source>
        <dbReference type="EMBL" id="MFC4833651.1"/>
    </source>
</evidence>
<keyword evidence="2" id="KW-1185">Reference proteome</keyword>
<sequence length="351" mass="35761">MSTGRRRLGWLLPTVLVLLLVAGVAGTWTLLRQPQLLAGSSASVVPVVRADVVTEVRVPGAVRSAGEAEVSFAVSGTVTTIPVVPGAVVRAGDVLATLDDGPTRARVSAAQVAVATDVRDLQAARNAVPSDPALLGRLETTAARDRAELAEATRVLDGTVLRAPRDGTVTAVAGQVGDRVLAGAPTPDDALSRRPFVRLADLGALVVRASVAPRDVARVAPGQATAAAVDGVGPTVFGEVVGVEPAPGPDGAYGVTVATSLPPETMRVGQAADVRILVSRAVGVLVVPPSAVRPTGPNRGTVLTPPPDGRGPNRLVTVTTGIADATSIEVREGLRLGDRVLVPRDAEEPRP</sequence>
<comment type="caution">
    <text evidence="1">The sequence shown here is derived from an EMBL/GenBank/DDBJ whole genome shotgun (WGS) entry which is preliminary data.</text>
</comment>
<dbReference type="EMBL" id="JBHSIM010000032">
    <property type="protein sequence ID" value="MFC4833651.1"/>
    <property type="molecule type" value="Genomic_DNA"/>
</dbReference>
<dbReference type="SUPFAM" id="SSF111369">
    <property type="entry name" value="HlyD-like secretion proteins"/>
    <property type="match status" value="1"/>
</dbReference>
<accession>A0ABV9RHH6</accession>
<dbReference type="RefSeq" id="WP_274192067.1">
    <property type="nucleotide sequence ID" value="NZ_BAABHN010000032.1"/>
</dbReference>
<dbReference type="Gene3D" id="2.40.30.170">
    <property type="match status" value="1"/>
</dbReference>
<dbReference type="PANTHER" id="PTHR30469:SF15">
    <property type="entry name" value="HLYD FAMILY OF SECRETION PROTEINS"/>
    <property type="match status" value="1"/>
</dbReference>